<dbReference type="InterPro" id="IPR014729">
    <property type="entry name" value="Rossmann-like_a/b/a_fold"/>
</dbReference>
<dbReference type="Gene3D" id="3.40.50.620">
    <property type="entry name" value="HUPs"/>
    <property type="match status" value="1"/>
</dbReference>
<evidence type="ECO:0000313" key="6">
    <source>
        <dbReference type="Proteomes" id="UP000184164"/>
    </source>
</evidence>
<dbReference type="STRING" id="1484053.SAMN05444274_10739"/>
<dbReference type="RefSeq" id="WP_073002668.1">
    <property type="nucleotide sequence ID" value="NZ_FQUM01000007.1"/>
</dbReference>
<dbReference type="SUPFAM" id="SSF52402">
    <property type="entry name" value="Adenine nucleotide alpha hydrolases-like"/>
    <property type="match status" value="1"/>
</dbReference>
<evidence type="ECO:0000256" key="1">
    <source>
        <dbReference type="ARBA" id="ARBA00005187"/>
    </source>
</evidence>
<dbReference type="PANTHER" id="PTHR43284:SF1">
    <property type="entry name" value="ASPARAGINE SYNTHETASE"/>
    <property type="match status" value="1"/>
</dbReference>
<dbReference type="AlphaFoldDB" id="A0A1M5DC42"/>
<dbReference type="OrthoDB" id="693367at2"/>
<dbReference type="GO" id="GO:0004066">
    <property type="term" value="F:asparagine synthase (glutamine-hydrolyzing) activity"/>
    <property type="evidence" value="ECO:0007669"/>
    <property type="project" value="UniProtKB-EC"/>
</dbReference>
<dbReference type="SUPFAM" id="SSF56235">
    <property type="entry name" value="N-terminal nucleophile aminohydrolases (Ntn hydrolases)"/>
    <property type="match status" value="1"/>
</dbReference>
<protein>
    <recommendedName>
        <fullName evidence="2">asparagine synthase (glutamine-hydrolyzing)</fullName>
        <ecNumber evidence="2">6.3.5.4</ecNumber>
    </recommendedName>
</protein>
<reference evidence="5 6" key="1">
    <citation type="submission" date="2016-11" db="EMBL/GenBank/DDBJ databases">
        <authorList>
            <person name="Jaros S."/>
            <person name="Januszkiewicz K."/>
            <person name="Wedrychowicz H."/>
        </authorList>
    </citation>
    <scope>NUCLEOTIDE SEQUENCE [LARGE SCALE GENOMIC DNA]</scope>
    <source>
        <strain evidence="5 6">DSM 26910</strain>
    </source>
</reference>
<evidence type="ECO:0000256" key="2">
    <source>
        <dbReference type="ARBA" id="ARBA00012737"/>
    </source>
</evidence>
<dbReference type="EC" id="6.3.5.4" evidence="2"/>
<sequence>MGIELNDRFTKFNWTTNQKIAVTGFIWENENYISGEAFLTRVDANTNSFEQFKSFAEQLNGQFSIAIKKEEEKWVFCNNTCSFPLFYMLQNGKVILSDAPYLSFLNGEVPELDVFSEMYFLTFGFTPPGTTLFKNIFQVMPGECIRFGKQGKDSRKLFSTRANIEKNVQEKDLQHVLLSSFSKYYEHLKNKQVLLPLTRGYDSRLIACLLKEYGHNNVVCATWGRKNISEYPTAQKVARQLGYKHTFIEYNNKTINNFTASEQFERYIKYAGHLSSMPFLQDYFAVQFLKNNKIIDSQTVALPGHSGDFIMGSHLDNNMQKGDVECIISKIFSGYGSTYPHRKTDENLIKKSIADNFFNDKNIRPWQAFEKWDYLERQSKFICNSSLVFPFFGVDYLLPFFDSELVRFSHKIPFEQKLGTKLYNKTLENSFFKTHGVDFDLKPADAYARQNGTIKKRALKVAPYFLKKWYYTMEDPIFYREITQALMDSEKSFKYKHPLRPNAYNSYIMQWYLQLLKKKQPC</sequence>
<keyword evidence="6" id="KW-1185">Reference proteome</keyword>
<evidence type="ECO:0000259" key="4">
    <source>
        <dbReference type="Pfam" id="PF00733"/>
    </source>
</evidence>
<comment type="catalytic activity">
    <reaction evidence="3">
        <text>L-aspartate + L-glutamine + ATP + H2O = L-asparagine + L-glutamate + AMP + diphosphate + H(+)</text>
        <dbReference type="Rhea" id="RHEA:12228"/>
        <dbReference type="ChEBI" id="CHEBI:15377"/>
        <dbReference type="ChEBI" id="CHEBI:15378"/>
        <dbReference type="ChEBI" id="CHEBI:29985"/>
        <dbReference type="ChEBI" id="CHEBI:29991"/>
        <dbReference type="ChEBI" id="CHEBI:30616"/>
        <dbReference type="ChEBI" id="CHEBI:33019"/>
        <dbReference type="ChEBI" id="CHEBI:58048"/>
        <dbReference type="ChEBI" id="CHEBI:58359"/>
        <dbReference type="ChEBI" id="CHEBI:456215"/>
        <dbReference type="EC" id="6.3.5.4"/>
    </reaction>
</comment>
<dbReference type="Pfam" id="PF00733">
    <property type="entry name" value="Asn_synthase"/>
    <property type="match status" value="1"/>
</dbReference>
<dbReference type="InterPro" id="IPR001962">
    <property type="entry name" value="Asn_synthase"/>
</dbReference>
<dbReference type="EMBL" id="FQUM01000007">
    <property type="protein sequence ID" value="SHF64603.1"/>
    <property type="molecule type" value="Genomic_DNA"/>
</dbReference>
<accession>A0A1M5DC42</accession>
<organism evidence="5 6">
    <name type="scientific">Mariniphaga anaerophila</name>
    <dbReference type="NCBI Taxonomy" id="1484053"/>
    <lineage>
        <taxon>Bacteria</taxon>
        <taxon>Pseudomonadati</taxon>
        <taxon>Bacteroidota</taxon>
        <taxon>Bacteroidia</taxon>
        <taxon>Marinilabiliales</taxon>
        <taxon>Prolixibacteraceae</taxon>
        <taxon>Mariniphaga</taxon>
    </lineage>
</organism>
<dbReference type="PANTHER" id="PTHR43284">
    <property type="entry name" value="ASPARAGINE SYNTHETASE (GLUTAMINE-HYDROLYZING)"/>
    <property type="match status" value="1"/>
</dbReference>
<dbReference type="Gene3D" id="3.60.20.10">
    <property type="entry name" value="Glutamine Phosphoribosylpyrophosphate, subunit 1, domain 1"/>
    <property type="match status" value="1"/>
</dbReference>
<dbReference type="GO" id="GO:0006529">
    <property type="term" value="P:asparagine biosynthetic process"/>
    <property type="evidence" value="ECO:0007669"/>
    <property type="project" value="InterPro"/>
</dbReference>
<name>A0A1M5DC42_9BACT</name>
<proteinExistence type="predicted"/>
<dbReference type="InterPro" id="IPR029055">
    <property type="entry name" value="Ntn_hydrolases_N"/>
</dbReference>
<feature type="domain" description="Asparagine synthetase" evidence="4">
    <location>
        <begin position="200"/>
        <end position="314"/>
    </location>
</feature>
<dbReference type="InterPro" id="IPR051786">
    <property type="entry name" value="ASN_synthetase/amidase"/>
</dbReference>
<gene>
    <name evidence="5" type="ORF">SAMN05444274_10739</name>
</gene>
<comment type="pathway">
    <text evidence="1">Amino-acid biosynthesis; L-asparagine biosynthesis; L-asparagine from L-aspartate (L-Gln route): step 1/1.</text>
</comment>
<evidence type="ECO:0000256" key="3">
    <source>
        <dbReference type="ARBA" id="ARBA00048741"/>
    </source>
</evidence>
<evidence type="ECO:0000313" key="5">
    <source>
        <dbReference type="EMBL" id="SHF64603.1"/>
    </source>
</evidence>
<dbReference type="Proteomes" id="UP000184164">
    <property type="component" value="Unassembled WGS sequence"/>
</dbReference>